<evidence type="ECO:0008006" key="3">
    <source>
        <dbReference type="Google" id="ProtNLM"/>
    </source>
</evidence>
<accession>A0A6A5K911</accession>
<feature type="non-terminal residue" evidence="1">
    <location>
        <position position="1"/>
    </location>
</feature>
<keyword evidence="2" id="KW-1185">Reference proteome</keyword>
<protein>
    <recommendedName>
        <fullName evidence="3">Protein kinase domain-containing protein</fullName>
    </recommendedName>
</protein>
<dbReference type="EMBL" id="ML975363">
    <property type="protein sequence ID" value="KAF1831467.1"/>
    <property type="molecule type" value="Genomic_DNA"/>
</dbReference>
<organism evidence="1 2">
    <name type="scientific">Decorospora gaudefroyi</name>
    <dbReference type="NCBI Taxonomy" id="184978"/>
    <lineage>
        <taxon>Eukaryota</taxon>
        <taxon>Fungi</taxon>
        <taxon>Dikarya</taxon>
        <taxon>Ascomycota</taxon>
        <taxon>Pezizomycotina</taxon>
        <taxon>Dothideomycetes</taxon>
        <taxon>Pleosporomycetidae</taxon>
        <taxon>Pleosporales</taxon>
        <taxon>Pleosporineae</taxon>
        <taxon>Pleosporaceae</taxon>
        <taxon>Decorospora</taxon>
    </lineage>
</organism>
<dbReference type="Gene3D" id="1.10.510.10">
    <property type="entry name" value="Transferase(Phosphotransferase) domain 1"/>
    <property type="match status" value="1"/>
</dbReference>
<name>A0A6A5K911_9PLEO</name>
<evidence type="ECO:0000313" key="2">
    <source>
        <dbReference type="Proteomes" id="UP000800040"/>
    </source>
</evidence>
<evidence type="ECO:0000313" key="1">
    <source>
        <dbReference type="EMBL" id="KAF1831467.1"/>
    </source>
</evidence>
<dbReference type="AlphaFoldDB" id="A0A6A5K911"/>
<reference evidence="1" key="1">
    <citation type="submission" date="2020-01" db="EMBL/GenBank/DDBJ databases">
        <authorList>
            <consortium name="DOE Joint Genome Institute"/>
            <person name="Haridas S."/>
            <person name="Albert R."/>
            <person name="Binder M."/>
            <person name="Bloem J."/>
            <person name="Labutti K."/>
            <person name="Salamov A."/>
            <person name="Andreopoulos B."/>
            <person name="Baker S.E."/>
            <person name="Barry K."/>
            <person name="Bills G."/>
            <person name="Bluhm B.H."/>
            <person name="Cannon C."/>
            <person name="Castanera R."/>
            <person name="Culley D.E."/>
            <person name="Daum C."/>
            <person name="Ezra D."/>
            <person name="Gonzalez J.B."/>
            <person name="Henrissat B."/>
            <person name="Kuo A."/>
            <person name="Liang C."/>
            <person name="Lipzen A."/>
            <person name="Lutzoni F."/>
            <person name="Magnuson J."/>
            <person name="Mondo S."/>
            <person name="Nolan M."/>
            <person name="Ohm R."/>
            <person name="Pangilinan J."/>
            <person name="Park H.-J."/>
            <person name="Ramirez L."/>
            <person name="Alfaro M."/>
            <person name="Sun H."/>
            <person name="Tritt A."/>
            <person name="Yoshinaga Y."/>
            <person name="Zwiers L.-H."/>
            <person name="Turgeon B.G."/>
            <person name="Goodwin S.B."/>
            <person name="Spatafora J.W."/>
            <person name="Crous P.W."/>
            <person name="Grigoriev I.V."/>
        </authorList>
    </citation>
    <scope>NUCLEOTIDE SEQUENCE</scope>
    <source>
        <strain evidence="1">P77</strain>
    </source>
</reference>
<sequence length="99" mass="11291">LPLTARKKILKEIGNTLAEMHEKDWIHLGTKTLCMPALRTKAFLTLAIDVKSDNIFLNWYVDASDEFHVGKVVLGDMECALKLKGEKTTKLQDWKRHVA</sequence>
<proteinExistence type="predicted"/>
<dbReference type="Proteomes" id="UP000800040">
    <property type="component" value="Unassembled WGS sequence"/>
</dbReference>
<gene>
    <name evidence="1" type="ORF">BDW02DRAFT_505189</name>
</gene>
<dbReference type="OrthoDB" id="10252171at2759"/>